<accession>A0ABU9VKW5</accession>
<dbReference type="Proteomes" id="UP001418796">
    <property type="component" value="Unassembled WGS sequence"/>
</dbReference>
<name>A0ABU9VKW5_9BACI</name>
<gene>
    <name evidence="2" type="ORF">MKY91_11795</name>
</gene>
<organism evidence="2 3">
    <name type="scientific">Alkalicoccobacillus gibsonii</name>
    <dbReference type="NCBI Taxonomy" id="79881"/>
    <lineage>
        <taxon>Bacteria</taxon>
        <taxon>Bacillati</taxon>
        <taxon>Bacillota</taxon>
        <taxon>Bacilli</taxon>
        <taxon>Bacillales</taxon>
        <taxon>Bacillaceae</taxon>
        <taxon>Alkalicoccobacillus</taxon>
    </lineage>
</organism>
<reference evidence="2 3" key="1">
    <citation type="submission" date="2024-03" db="EMBL/GenBank/DDBJ databases">
        <title>Bacilli Hybrid Assemblies.</title>
        <authorList>
            <person name="Kovac J."/>
        </authorList>
    </citation>
    <scope>NUCLEOTIDE SEQUENCE [LARGE SCALE GENOMIC DNA]</scope>
    <source>
        <strain evidence="2 3">FSL R7-0666</strain>
    </source>
</reference>
<keyword evidence="3" id="KW-1185">Reference proteome</keyword>
<evidence type="ECO:0008006" key="4">
    <source>
        <dbReference type="Google" id="ProtNLM"/>
    </source>
</evidence>
<dbReference type="RefSeq" id="WP_343130673.1">
    <property type="nucleotide sequence ID" value="NZ_JBCITK010000001.1"/>
</dbReference>
<evidence type="ECO:0000256" key="1">
    <source>
        <dbReference type="SAM" id="Coils"/>
    </source>
</evidence>
<evidence type="ECO:0000313" key="3">
    <source>
        <dbReference type="Proteomes" id="UP001418796"/>
    </source>
</evidence>
<proteinExistence type="predicted"/>
<protein>
    <recommendedName>
        <fullName evidence="4">Magnesium transporter MgtE intracellular domain-containing protein</fullName>
    </recommendedName>
</protein>
<feature type="coiled-coil region" evidence="1">
    <location>
        <begin position="77"/>
        <end position="118"/>
    </location>
</feature>
<comment type="caution">
    <text evidence="2">The sequence shown here is derived from an EMBL/GenBank/DDBJ whole genome shotgun (WGS) entry which is preliminary data.</text>
</comment>
<evidence type="ECO:0000313" key="2">
    <source>
        <dbReference type="EMBL" id="MEN0643833.1"/>
    </source>
</evidence>
<sequence length="195" mass="21449">MTKEEKKSSGLKTMLLAVVLPLIVVCLLVLFFVAPLFGFDVIGSSKQWAQDVPVLSSLVSEEEVPSTETPNDLRAENSSLQVELEQTKSQLEEATQRLQDTQEQLDQAQANAPEVEEGTNIETTDMTVAERNKQLAKTYEQMSAKAAAAILNELTVDEILTQLKDVKTETRSAILAKMEAPLAADVVRAWSDEVN</sequence>
<dbReference type="EMBL" id="JBCITK010000001">
    <property type="protein sequence ID" value="MEN0643833.1"/>
    <property type="molecule type" value="Genomic_DNA"/>
</dbReference>
<keyword evidence="1" id="KW-0175">Coiled coil</keyword>
<dbReference type="SUPFAM" id="SSF158791">
    <property type="entry name" value="MgtE N-terminal domain-like"/>
    <property type="match status" value="1"/>
</dbReference>